<dbReference type="GO" id="GO:0031966">
    <property type="term" value="C:mitochondrial membrane"/>
    <property type="evidence" value="ECO:0007669"/>
    <property type="project" value="UniProtKB-SubCell"/>
</dbReference>
<comment type="similarity">
    <text evidence="2 10">Belongs to the mitochondrial carrier (TC 2.A.29) family.</text>
</comment>
<protein>
    <recommendedName>
        <fullName evidence="14">Mitochondrial carrier</fullName>
    </recommendedName>
</protein>
<evidence type="ECO:0000256" key="8">
    <source>
        <dbReference type="ARBA" id="ARBA00023136"/>
    </source>
</evidence>
<gene>
    <name evidence="12" type="ORF">LPJ64_003903</name>
</gene>
<evidence type="ECO:0000256" key="11">
    <source>
        <dbReference type="SAM" id="MobiDB-lite"/>
    </source>
</evidence>
<evidence type="ECO:0000256" key="2">
    <source>
        <dbReference type="ARBA" id="ARBA00006375"/>
    </source>
</evidence>
<dbReference type="PANTHER" id="PTHR45624:SF10">
    <property type="entry name" value="SLC (SOLUTE CARRIER) HOMOLOG"/>
    <property type="match status" value="1"/>
</dbReference>
<feature type="region of interest" description="Disordered" evidence="11">
    <location>
        <begin position="136"/>
        <end position="164"/>
    </location>
</feature>
<evidence type="ECO:0000256" key="6">
    <source>
        <dbReference type="ARBA" id="ARBA00022989"/>
    </source>
</evidence>
<evidence type="ECO:0000256" key="5">
    <source>
        <dbReference type="ARBA" id="ARBA00022737"/>
    </source>
</evidence>
<organism evidence="12 13">
    <name type="scientific">Coemansia asiatica</name>
    <dbReference type="NCBI Taxonomy" id="1052880"/>
    <lineage>
        <taxon>Eukaryota</taxon>
        <taxon>Fungi</taxon>
        <taxon>Fungi incertae sedis</taxon>
        <taxon>Zoopagomycota</taxon>
        <taxon>Kickxellomycotina</taxon>
        <taxon>Kickxellomycetes</taxon>
        <taxon>Kickxellales</taxon>
        <taxon>Kickxellaceae</taxon>
        <taxon>Coemansia</taxon>
    </lineage>
</organism>
<evidence type="ECO:0000256" key="9">
    <source>
        <dbReference type="PROSITE-ProRule" id="PRU00282"/>
    </source>
</evidence>
<sequence length="547" mass="59832">MADYTESGRTHGGNPFRPYAESTATSGSGSNGGIYDDLKNPLEGLRGMASSGNFSGSPLKLAGYGAEASGVSLEELNAIDLGYDDQLDTAQAAKELVKFAGYRFLSTLIACPFSMSQTLLQVQYLPAAAKFSEAKDKQMRLGNSQSGLSIDDDDELEDNAPDPDDPAYYEYLRARHSGRGSQYKPAARAHVDHRGYVVEAQEKDTGGFKPGYQLDALPDAKLAVLRRLIAHPTEGFLSMFKGSFSLWVYNMLHLLLQPTLEGVLNEMLGLYDSAPISTYVDSSAPSALTLVVSNAIVGWLLSPLELVRTRLMIQSASPIHRKYRGTFHALRTVSREEGGLTSLYFNTHHLVPTLIKHTLDPIFRDMGSFFLDHVAGIDPYDYPTTFALGGLVWKTVSALVMLPIDTIRSRLQAQTRYSIKVSSNAKKLAGTKSEPEPEIKSLGAKKTEQFKEFRTCVPLSSVPYTGMANCAWRIVTEEGETLKQMKKRRAATLLAAMDGDSDRAKQLSNVGRYGLRGLYPGITLQLAANVAIFGLSFITTEDVDDAF</sequence>
<proteinExistence type="inferred from homology"/>
<reference evidence="12" key="1">
    <citation type="submission" date="2022-07" db="EMBL/GenBank/DDBJ databases">
        <title>Phylogenomic reconstructions and comparative analyses of Kickxellomycotina fungi.</title>
        <authorList>
            <person name="Reynolds N.K."/>
            <person name="Stajich J.E."/>
            <person name="Barry K."/>
            <person name="Grigoriev I.V."/>
            <person name="Crous P."/>
            <person name="Smith M.E."/>
        </authorList>
    </citation>
    <scope>NUCLEOTIDE SEQUENCE</scope>
    <source>
        <strain evidence="12">NBRC 105413</strain>
    </source>
</reference>
<comment type="subcellular location">
    <subcellularLocation>
        <location evidence="1">Mitochondrion membrane</location>
        <topology evidence="1">Multi-pass membrane protein</topology>
    </subcellularLocation>
</comment>
<evidence type="ECO:0000256" key="3">
    <source>
        <dbReference type="ARBA" id="ARBA00022448"/>
    </source>
</evidence>
<evidence type="ECO:0000313" key="12">
    <source>
        <dbReference type="EMBL" id="KAJ1644412.1"/>
    </source>
</evidence>
<dbReference type="InterPro" id="IPR018108">
    <property type="entry name" value="MCP_transmembrane"/>
</dbReference>
<feature type="repeat" description="Solcar" evidence="9">
    <location>
        <begin position="281"/>
        <end position="370"/>
    </location>
</feature>
<evidence type="ECO:0000256" key="10">
    <source>
        <dbReference type="RuleBase" id="RU000488"/>
    </source>
</evidence>
<dbReference type="SUPFAM" id="SSF103506">
    <property type="entry name" value="Mitochondrial carrier"/>
    <property type="match status" value="1"/>
</dbReference>
<dbReference type="Pfam" id="PF00153">
    <property type="entry name" value="Mito_carr"/>
    <property type="match status" value="1"/>
</dbReference>
<accession>A0A9W7XH29</accession>
<feature type="region of interest" description="Disordered" evidence="11">
    <location>
        <begin position="1"/>
        <end position="34"/>
    </location>
</feature>
<dbReference type="PANTHER" id="PTHR45624">
    <property type="entry name" value="MITOCHONDRIAL BASIC AMINO ACIDS TRANSPORTER-RELATED"/>
    <property type="match status" value="1"/>
</dbReference>
<keyword evidence="6" id="KW-1133">Transmembrane helix</keyword>
<keyword evidence="5" id="KW-0677">Repeat</keyword>
<comment type="caution">
    <text evidence="12">The sequence shown here is derived from an EMBL/GenBank/DDBJ whole genome shotgun (WGS) entry which is preliminary data.</text>
</comment>
<keyword evidence="13" id="KW-1185">Reference proteome</keyword>
<dbReference type="EMBL" id="JANBOH010000167">
    <property type="protein sequence ID" value="KAJ1644412.1"/>
    <property type="molecule type" value="Genomic_DNA"/>
</dbReference>
<keyword evidence="8 9" id="KW-0472">Membrane</keyword>
<evidence type="ECO:0008006" key="14">
    <source>
        <dbReference type="Google" id="ProtNLM"/>
    </source>
</evidence>
<dbReference type="InterPro" id="IPR050567">
    <property type="entry name" value="Mitochondrial_Carrier"/>
</dbReference>
<feature type="compositionally biased region" description="Acidic residues" evidence="11">
    <location>
        <begin position="150"/>
        <end position="164"/>
    </location>
</feature>
<dbReference type="GO" id="GO:0022857">
    <property type="term" value="F:transmembrane transporter activity"/>
    <property type="evidence" value="ECO:0007669"/>
    <property type="project" value="TreeGrafter"/>
</dbReference>
<keyword evidence="3 10" id="KW-0813">Transport</keyword>
<keyword evidence="4 9" id="KW-0812">Transmembrane</keyword>
<name>A0A9W7XH29_9FUNG</name>
<evidence type="ECO:0000256" key="7">
    <source>
        <dbReference type="ARBA" id="ARBA00023128"/>
    </source>
</evidence>
<evidence type="ECO:0000313" key="13">
    <source>
        <dbReference type="Proteomes" id="UP001145021"/>
    </source>
</evidence>
<evidence type="ECO:0000256" key="1">
    <source>
        <dbReference type="ARBA" id="ARBA00004225"/>
    </source>
</evidence>
<evidence type="ECO:0000256" key="4">
    <source>
        <dbReference type="ARBA" id="ARBA00022692"/>
    </source>
</evidence>
<dbReference type="Gene3D" id="1.50.40.10">
    <property type="entry name" value="Mitochondrial carrier domain"/>
    <property type="match status" value="1"/>
</dbReference>
<dbReference type="InterPro" id="IPR023395">
    <property type="entry name" value="MCP_dom_sf"/>
</dbReference>
<dbReference type="Proteomes" id="UP001145021">
    <property type="component" value="Unassembled WGS sequence"/>
</dbReference>
<dbReference type="PROSITE" id="PS50920">
    <property type="entry name" value="SOLCAR"/>
    <property type="match status" value="1"/>
</dbReference>
<dbReference type="AlphaFoldDB" id="A0A9W7XH29"/>
<keyword evidence="7" id="KW-0496">Mitochondrion</keyword>